<protein>
    <submittedName>
        <fullName evidence="1">Uncharacterized protein</fullName>
    </submittedName>
</protein>
<evidence type="ECO:0000313" key="1">
    <source>
        <dbReference type="EMBL" id="QHU10144.1"/>
    </source>
</evidence>
<reference evidence="1" key="1">
    <citation type="journal article" date="2020" name="Nature">
        <title>Giant virus diversity and host interactions through global metagenomics.</title>
        <authorList>
            <person name="Schulz F."/>
            <person name="Roux S."/>
            <person name="Paez-Espino D."/>
            <person name="Jungbluth S."/>
            <person name="Walsh D.A."/>
            <person name="Denef V.J."/>
            <person name="McMahon K.D."/>
            <person name="Konstantinidis K.T."/>
            <person name="Eloe-Fadrosh E.A."/>
            <person name="Kyrpides N.C."/>
            <person name="Woyke T."/>
        </authorList>
    </citation>
    <scope>NUCLEOTIDE SEQUENCE</scope>
    <source>
        <strain evidence="1">GVMAG-S-1101164-67</strain>
    </source>
</reference>
<name>A0A6C0K259_9ZZZZ</name>
<accession>A0A6C0K259</accession>
<dbReference type="AlphaFoldDB" id="A0A6C0K259"/>
<organism evidence="1">
    <name type="scientific">viral metagenome</name>
    <dbReference type="NCBI Taxonomy" id="1070528"/>
    <lineage>
        <taxon>unclassified sequences</taxon>
        <taxon>metagenomes</taxon>
        <taxon>organismal metagenomes</taxon>
    </lineage>
</organism>
<dbReference type="EMBL" id="MN740750">
    <property type="protein sequence ID" value="QHU10144.1"/>
    <property type="molecule type" value="Genomic_DNA"/>
</dbReference>
<sequence>MLHLTQEHIELLSKIPPIIDGKVELFVKSTFKRKRWFDTYICIWYGYEYDCHPLYGDYVETKEEPEENRYVKKVIYELEYDQYYYQLSDSDIAELLL</sequence>
<proteinExistence type="predicted"/>